<evidence type="ECO:0008006" key="3">
    <source>
        <dbReference type="Google" id="ProtNLM"/>
    </source>
</evidence>
<reference evidence="1 2" key="1">
    <citation type="submission" date="2016-10" db="EMBL/GenBank/DDBJ databases">
        <authorList>
            <person name="de Groot N.N."/>
        </authorList>
    </citation>
    <scope>NUCLEOTIDE SEQUENCE [LARGE SCALE GENOMIC DNA]</scope>
    <source>
        <strain evidence="1 2">DSM 23581</strain>
    </source>
</reference>
<gene>
    <name evidence="1" type="ORF">SAMN05421540_10763</name>
</gene>
<evidence type="ECO:0000313" key="1">
    <source>
        <dbReference type="EMBL" id="SEA55858.1"/>
    </source>
</evidence>
<dbReference type="AlphaFoldDB" id="A0A1H4C656"/>
<sequence length="194" mass="22997">MNKERIISNVAKLLQEIPTSMEIVKDDHKKEQRFQYLARHMVEKAIKRDALLTCDDDSGIAIFFKEDGTSEGFWYEMINDIKLALNVTGIKKGLKALKNQKFIRKQRPNKGAYLYCWFWGVLPDSRGLTDKKTPYKMKDQMFEIAKKEQLPIYAETRLRRVSVAYRRYGFELLKEWEHPSGDTMYFLKYDPTKH</sequence>
<dbReference type="Gene3D" id="3.40.630.30">
    <property type="match status" value="1"/>
</dbReference>
<dbReference type="Proteomes" id="UP000198820">
    <property type="component" value="Unassembled WGS sequence"/>
</dbReference>
<dbReference type="STRING" id="908615.SAMN05421540_10763"/>
<protein>
    <recommendedName>
        <fullName evidence="3">N-acetyltransferase domain-containing protein</fullName>
    </recommendedName>
</protein>
<name>A0A1H4C656_9FLAO</name>
<accession>A0A1H4C656</accession>
<proteinExistence type="predicted"/>
<evidence type="ECO:0000313" key="2">
    <source>
        <dbReference type="Proteomes" id="UP000198820"/>
    </source>
</evidence>
<keyword evidence="2" id="KW-1185">Reference proteome</keyword>
<dbReference type="RefSeq" id="WP_093244427.1">
    <property type="nucleotide sequence ID" value="NZ_FNQF01000007.1"/>
</dbReference>
<organism evidence="1 2">
    <name type="scientific">Psychroflexus halocasei</name>
    <dbReference type="NCBI Taxonomy" id="908615"/>
    <lineage>
        <taxon>Bacteria</taxon>
        <taxon>Pseudomonadati</taxon>
        <taxon>Bacteroidota</taxon>
        <taxon>Flavobacteriia</taxon>
        <taxon>Flavobacteriales</taxon>
        <taxon>Flavobacteriaceae</taxon>
        <taxon>Psychroflexus</taxon>
    </lineage>
</organism>
<dbReference type="EMBL" id="FNQF01000007">
    <property type="protein sequence ID" value="SEA55858.1"/>
    <property type="molecule type" value="Genomic_DNA"/>
</dbReference>